<keyword evidence="1" id="KW-0489">Methyltransferase</keyword>
<gene>
    <name evidence="4" type="ORF">A3J48_03040</name>
</gene>
<dbReference type="GO" id="GO:0016279">
    <property type="term" value="F:protein-lysine N-methyltransferase activity"/>
    <property type="evidence" value="ECO:0007669"/>
    <property type="project" value="InterPro"/>
</dbReference>
<dbReference type="SUPFAM" id="SSF53335">
    <property type="entry name" value="S-adenosyl-L-methionine-dependent methyltransferases"/>
    <property type="match status" value="1"/>
</dbReference>
<dbReference type="InterPro" id="IPR026170">
    <property type="entry name" value="FAM173A/B"/>
</dbReference>
<evidence type="ECO:0000313" key="4">
    <source>
        <dbReference type="EMBL" id="OGE85123.1"/>
    </source>
</evidence>
<protein>
    <recommendedName>
        <fullName evidence="6">Methyltransferase domain-containing protein</fullName>
    </recommendedName>
</protein>
<accession>A0A1F5P5E0</accession>
<dbReference type="PANTHER" id="PTHR13610:SF9">
    <property type="entry name" value="FI06469P"/>
    <property type="match status" value="1"/>
</dbReference>
<dbReference type="Gene3D" id="3.40.50.150">
    <property type="entry name" value="Vaccinia Virus protein VP39"/>
    <property type="match status" value="1"/>
</dbReference>
<dbReference type="PANTHER" id="PTHR13610">
    <property type="entry name" value="METHYLTRANSFERASE DOMAIN-CONTAINING PROTEIN"/>
    <property type="match status" value="1"/>
</dbReference>
<evidence type="ECO:0008006" key="6">
    <source>
        <dbReference type="Google" id="ProtNLM"/>
    </source>
</evidence>
<evidence type="ECO:0000313" key="5">
    <source>
        <dbReference type="Proteomes" id="UP000176786"/>
    </source>
</evidence>
<dbReference type="EMBL" id="MFES01000027">
    <property type="protein sequence ID" value="OGE85123.1"/>
    <property type="molecule type" value="Genomic_DNA"/>
</dbReference>
<evidence type="ECO:0000256" key="3">
    <source>
        <dbReference type="ARBA" id="ARBA00022691"/>
    </source>
</evidence>
<name>A0A1F5P5E0_9BACT</name>
<dbReference type="InterPro" id="IPR029063">
    <property type="entry name" value="SAM-dependent_MTases_sf"/>
</dbReference>
<organism evidence="4 5">
    <name type="scientific">Candidatus Doudnabacteria bacterium RIFCSPHIGHO2_02_FULL_46_11</name>
    <dbReference type="NCBI Taxonomy" id="1817832"/>
    <lineage>
        <taxon>Bacteria</taxon>
        <taxon>Candidatus Doudnaibacteriota</taxon>
    </lineage>
</organism>
<dbReference type="CDD" id="cd02440">
    <property type="entry name" value="AdoMet_MTases"/>
    <property type="match status" value="1"/>
</dbReference>
<dbReference type="Proteomes" id="UP000176786">
    <property type="component" value="Unassembled WGS sequence"/>
</dbReference>
<sequence length="169" mass="19156">MDWVVLICSVIFVIFMAAPLLGGAPYLPSRKAAIEKMMELAAVGRGVKFADLGSGDGRVLIEAAKRGADATGFEINPILVLVSRYRIRKEGLADRARVYFKSFWRADFYEYDVLTIFGITRIMPALEKKILNELKPDGRVVSFAFRFPHWPYARVEDGVFLYKNPKNFI</sequence>
<evidence type="ECO:0000256" key="2">
    <source>
        <dbReference type="ARBA" id="ARBA00022679"/>
    </source>
</evidence>
<dbReference type="GO" id="GO:0032259">
    <property type="term" value="P:methylation"/>
    <property type="evidence" value="ECO:0007669"/>
    <property type="project" value="UniProtKB-KW"/>
</dbReference>
<keyword evidence="3" id="KW-0949">S-adenosyl-L-methionine</keyword>
<comment type="caution">
    <text evidence="4">The sequence shown here is derived from an EMBL/GenBank/DDBJ whole genome shotgun (WGS) entry which is preliminary data.</text>
</comment>
<keyword evidence="2" id="KW-0808">Transferase</keyword>
<dbReference type="STRING" id="1817832.A3J48_03040"/>
<proteinExistence type="predicted"/>
<reference evidence="4 5" key="1">
    <citation type="journal article" date="2016" name="Nat. Commun.">
        <title>Thousands of microbial genomes shed light on interconnected biogeochemical processes in an aquifer system.</title>
        <authorList>
            <person name="Anantharaman K."/>
            <person name="Brown C.T."/>
            <person name="Hug L.A."/>
            <person name="Sharon I."/>
            <person name="Castelle C.J."/>
            <person name="Probst A.J."/>
            <person name="Thomas B.C."/>
            <person name="Singh A."/>
            <person name="Wilkins M.J."/>
            <person name="Karaoz U."/>
            <person name="Brodie E.L."/>
            <person name="Williams K.H."/>
            <person name="Hubbard S.S."/>
            <person name="Banfield J.F."/>
        </authorList>
    </citation>
    <scope>NUCLEOTIDE SEQUENCE [LARGE SCALE GENOMIC DNA]</scope>
</reference>
<dbReference type="AlphaFoldDB" id="A0A1F5P5E0"/>
<evidence type="ECO:0000256" key="1">
    <source>
        <dbReference type="ARBA" id="ARBA00022603"/>
    </source>
</evidence>